<accession>A0A8J7YKR2</accession>
<dbReference type="Proteomes" id="UP000783863">
    <property type="component" value="Unassembled WGS sequence"/>
</dbReference>
<organism evidence="2 3">
    <name type="scientific">Haloarcula salinisoli</name>
    <dbReference type="NCBI Taxonomy" id="2487746"/>
    <lineage>
        <taxon>Archaea</taxon>
        <taxon>Methanobacteriati</taxon>
        <taxon>Methanobacteriota</taxon>
        <taxon>Stenosarchaea group</taxon>
        <taxon>Halobacteria</taxon>
        <taxon>Halobacteriales</taxon>
        <taxon>Haloarculaceae</taxon>
        <taxon>Haloarcula</taxon>
    </lineage>
</organism>
<sequence length="132" mass="13123">MNINWRAVLTGFVVAIALGVFVSWAGPLSETSVYLLALPGLVGGFVAGYMVSGVGNGAVHGALATIVGALALLVALTVGAVLFVGIVPAAAGASVAVLALFVQAIPGGVAGAIGGYMKRRRAPRPMEEPAPR</sequence>
<keyword evidence="1" id="KW-0472">Membrane</keyword>
<feature type="transmembrane region" description="Helical" evidence="1">
    <location>
        <begin position="7"/>
        <end position="26"/>
    </location>
</feature>
<feature type="transmembrane region" description="Helical" evidence="1">
    <location>
        <begin position="32"/>
        <end position="51"/>
    </location>
</feature>
<evidence type="ECO:0000313" key="2">
    <source>
        <dbReference type="EMBL" id="MBX0304534.1"/>
    </source>
</evidence>
<keyword evidence="3" id="KW-1185">Reference proteome</keyword>
<feature type="transmembrane region" description="Helical" evidence="1">
    <location>
        <begin position="93"/>
        <end position="116"/>
    </location>
</feature>
<evidence type="ECO:0000256" key="1">
    <source>
        <dbReference type="SAM" id="Phobius"/>
    </source>
</evidence>
<protein>
    <submittedName>
        <fullName evidence="2">DUF5518 domain-containing protein</fullName>
    </submittedName>
</protein>
<evidence type="ECO:0000313" key="3">
    <source>
        <dbReference type="Proteomes" id="UP000783863"/>
    </source>
</evidence>
<feature type="transmembrane region" description="Helical" evidence="1">
    <location>
        <begin position="63"/>
        <end position="87"/>
    </location>
</feature>
<dbReference type="RefSeq" id="WP_220588748.1">
    <property type="nucleotide sequence ID" value="NZ_RKLQ01000002.1"/>
</dbReference>
<comment type="caution">
    <text evidence="2">The sequence shown here is derived from an EMBL/GenBank/DDBJ whole genome shotgun (WGS) entry which is preliminary data.</text>
</comment>
<keyword evidence="1" id="KW-0812">Transmembrane</keyword>
<proteinExistence type="predicted"/>
<name>A0A8J7YKR2_9EURY</name>
<keyword evidence="1" id="KW-1133">Transmembrane helix</keyword>
<dbReference type="AlphaFoldDB" id="A0A8J7YKR2"/>
<dbReference type="EMBL" id="RKLQ01000002">
    <property type="protein sequence ID" value="MBX0304534.1"/>
    <property type="molecule type" value="Genomic_DNA"/>
</dbReference>
<reference evidence="2" key="1">
    <citation type="submission" date="2021-06" db="EMBL/GenBank/DDBJ databases">
        <title>Halomicroarcula sp. F24A a new haloarchaeum isolated from saline soil.</title>
        <authorList>
            <person name="Duran-Viseras A."/>
            <person name="Sanchez-Porro C."/>
            <person name="Ventosa A."/>
        </authorList>
    </citation>
    <scope>NUCLEOTIDE SEQUENCE</scope>
    <source>
        <strain evidence="2">F24A</strain>
    </source>
</reference>
<dbReference type="InterPro" id="IPR040493">
    <property type="entry name" value="DUF5518"/>
</dbReference>
<gene>
    <name evidence="2" type="ORF">EGD98_12725</name>
</gene>
<dbReference type="Pfam" id="PF17647">
    <property type="entry name" value="DUF5518"/>
    <property type="match status" value="1"/>
</dbReference>